<evidence type="ECO:0000259" key="1">
    <source>
        <dbReference type="Pfam" id="PF01243"/>
    </source>
</evidence>
<accession>D3LT31</accession>
<keyword evidence="5" id="KW-1185">Reference proteome</keyword>
<proteinExistence type="predicted"/>
<dbReference type="SUPFAM" id="SSF50475">
    <property type="entry name" value="FMN-binding split barrel"/>
    <property type="match status" value="1"/>
</dbReference>
<dbReference type="STRING" id="699218.HMPREF0889_0017"/>
<dbReference type="Gene3D" id="2.30.110.10">
    <property type="entry name" value="Electron Transport, Fmn-binding Protein, Chain A"/>
    <property type="match status" value="1"/>
</dbReference>
<feature type="domain" description="Pyridoxamine 5'-phosphate oxidase N-terminal" evidence="1">
    <location>
        <begin position="128"/>
        <end position="249"/>
    </location>
</feature>
<evidence type="ECO:0000313" key="3">
    <source>
        <dbReference type="EMBL" id="EGL42388.1"/>
    </source>
</evidence>
<dbReference type="Proteomes" id="UP000004018">
    <property type="component" value="Unassembled WGS sequence"/>
</dbReference>
<dbReference type="Proteomes" id="UP000003242">
    <property type="component" value="Unassembled WGS sequence"/>
</dbReference>
<gene>
    <name evidence="2" type="ORF">HMPREF0889_0017</name>
    <name evidence="3" type="ORF">HMPREF1039_0783</name>
</gene>
<dbReference type="AlphaFoldDB" id="D3LT31"/>
<dbReference type="InterPro" id="IPR011576">
    <property type="entry name" value="Pyridox_Oxase_N"/>
</dbReference>
<dbReference type="OrthoDB" id="3255142at2"/>
<dbReference type="eggNOG" id="COG3467">
    <property type="taxonomic scope" value="Bacteria"/>
</dbReference>
<dbReference type="EMBL" id="ADGP01000008">
    <property type="protein sequence ID" value="EFD94601.1"/>
    <property type="molecule type" value="Genomic_DNA"/>
</dbReference>
<reference evidence="4" key="1">
    <citation type="submission" date="2009-12" db="EMBL/GenBank/DDBJ databases">
        <title>Sequence of Clostridiales genomosp. BVAB3 str. UPII9-5.</title>
        <authorList>
            <person name="Madupu R."/>
            <person name="Durkin A.S."/>
            <person name="Torralba M."/>
            <person name="Methe B."/>
            <person name="Sutton G.G."/>
            <person name="Strausberg R.L."/>
            <person name="Nelson K.E."/>
        </authorList>
    </citation>
    <scope>NUCLEOTIDE SEQUENCE [LARGE SCALE GENOMIC DNA]</scope>
    <source>
        <strain evidence="4">28L</strain>
    </source>
</reference>
<dbReference type="InterPro" id="IPR012349">
    <property type="entry name" value="Split_barrel_FMN-bd"/>
</dbReference>
<reference evidence="3 5" key="3">
    <citation type="submission" date="2011-04" db="EMBL/GenBank/DDBJ databases">
        <authorList>
            <person name="Harkins D.M."/>
            <person name="Madupu R."/>
            <person name="Durkin A.S."/>
            <person name="Torralba M."/>
            <person name="Methe B."/>
            <person name="Sutton G.G."/>
            <person name="Nelson K.E."/>
        </authorList>
    </citation>
    <scope>NUCLEOTIDE SEQUENCE [LARGE SCALE GENOMIC DNA]</scope>
    <source>
        <strain evidence="3 5">UPII 199-6</strain>
    </source>
</reference>
<evidence type="ECO:0000313" key="2">
    <source>
        <dbReference type="EMBL" id="EFD94601.1"/>
    </source>
</evidence>
<name>D3LT31_9FIRM</name>
<protein>
    <submittedName>
        <fullName evidence="2">Pyridoxamine 5'-phosphate oxidase family protein</fullName>
    </submittedName>
</protein>
<organism evidence="2 4">
    <name type="scientific">Megasphaera lornae</name>
    <dbReference type="NCBI Taxonomy" id="1000568"/>
    <lineage>
        <taxon>Bacteria</taxon>
        <taxon>Bacillati</taxon>
        <taxon>Bacillota</taxon>
        <taxon>Negativicutes</taxon>
        <taxon>Veillonellales</taxon>
        <taxon>Veillonellaceae</taxon>
        <taxon>Megasphaera</taxon>
    </lineage>
</organism>
<dbReference type="RefSeq" id="WP_007390395.1">
    <property type="nucleotide sequence ID" value="NZ_ADGP01000008.1"/>
</dbReference>
<comment type="caution">
    <text evidence="2">The sequence shown here is derived from an EMBL/GenBank/DDBJ whole genome shotgun (WGS) entry which is preliminary data.</text>
</comment>
<sequence>MANTLFMYEGEHAQRVACMMSSIVCMGRYVKIGSNIAMTPYARLVLVIEESDLANPGLLTLPEKHPQWLGLVLVGETPEKMMNIPDLGEFSFTAFVDRKVLDQDAIVAGEGLARAVRTKHTNDPEVLKAIEDFLHHHNTGALATGWGEAVHSTPIEYIYHQGKLYIFSEGGRKFAYLYRNRHVSMSIFDPFTGFKTIAGLQLDGTVRFIEPGDAEYDGIAAARGIAKERLDKMAVMLHVIEITPHKAHFLWGEFGKRGKAPTQVYTFPGSPREQDGE</sequence>
<reference evidence="2" key="2">
    <citation type="submission" date="2009-12" db="EMBL/GenBank/DDBJ databases">
        <authorList>
            <person name="Madupu R."/>
            <person name="Durkin A.S."/>
            <person name="Torralba M."/>
            <person name="Methe B."/>
            <person name="Sutton G.G."/>
            <person name="Strausberg R.L."/>
            <person name="Nelson K.E."/>
        </authorList>
    </citation>
    <scope>NUCLEOTIDE SEQUENCE</scope>
    <source>
        <strain evidence="2">28L</strain>
    </source>
</reference>
<dbReference type="EMBL" id="AFIJ01000004">
    <property type="protein sequence ID" value="EGL42388.1"/>
    <property type="molecule type" value="Genomic_DNA"/>
</dbReference>
<evidence type="ECO:0000313" key="5">
    <source>
        <dbReference type="Proteomes" id="UP000004018"/>
    </source>
</evidence>
<dbReference type="Pfam" id="PF01243">
    <property type="entry name" value="PNPOx_N"/>
    <property type="match status" value="1"/>
</dbReference>
<evidence type="ECO:0000313" key="4">
    <source>
        <dbReference type="Proteomes" id="UP000003242"/>
    </source>
</evidence>